<dbReference type="FunFam" id="3.40.50.300:FF:000025">
    <property type="entry name" value="ATP-dependent Clp protease subunit"/>
    <property type="match status" value="1"/>
</dbReference>
<sequence>MAKIARIPPKNVSTSDKDVLQHLGRDLKLVVYGQDEAISNLTSAIKMSRSGLGNPQKPIGSFLFSGPTGVGKTEVTRQLGKILGIELIRFDMSEYMERHTVSRLIGAPPGYVGFDQGGLLTEEISKHPHAVLLLDEIEKAHPEVFNLLLQVMDHGTLTDTNGRKTDFRNVIIVMTTNAGADQLNRASIGFQTQDHSSDGMEALKRIFSPEFRNRLDAIVQFKTLSPSSIAHVVDKFIIELETQLEDKHVTLEVTEAARKWLAKNGYDPKMGARPMARLIQEKLKQPLAEQLLFGCLEKGGNLLVDEQDGSLVLDYENETITA</sequence>
<keyword evidence="2 6" id="KW-0067">ATP-binding</keyword>
<protein>
    <submittedName>
        <fullName evidence="6">ATP-dependent Clp protease ATP-binding subunit ClpA</fullName>
    </submittedName>
</protein>
<keyword evidence="1" id="KW-0547">Nucleotide-binding</keyword>
<dbReference type="GO" id="GO:0006508">
    <property type="term" value="P:proteolysis"/>
    <property type="evidence" value="ECO:0007669"/>
    <property type="project" value="UniProtKB-KW"/>
</dbReference>
<dbReference type="InterPro" id="IPR028299">
    <property type="entry name" value="ClpA/B_CS2"/>
</dbReference>
<dbReference type="InterPro" id="IPR001270">
    <property type="entry name" value="ClpA/B"/>
</dbReference>
<evidence type="ECO:0000313" key="7">
    <source>
        <dbReference type="Proteomes" id="UP000236724"/>
    </source>
</evidence>
<reference evidence="6 7" key="1">
    <citation type="submission" date="2016-10" db="EMBL/GenBank/DDBJ databases">
        <authorList>
            <person name="de Groot N.N."/>
        </authorList>
    </citation>
    <scope>NUCLEOTIDE SEQUENCE [LARGE SCALE GENOMIC DNA]</scope>
    <source>
        <strain evidence="6">MBHS1</strain>
    </source>
</reference>
<name>A0A1H6FI68_9GAMM</name>
<dbReference type="PANTHER" id="PTHR11638:SF111">
    <property type="entry name" value="ATP-DEPENDENT CLP PROTEASE ATP-BINDING SUBUNIT CLPA"/>
    <property type="match status" value="1"/>
</dbReference>
<dbReference type="InterPro" id="IPR027417">
    <property type="entry name" value="P-loop_NTPase"/>
</dbReference>
<dbReference type="PANTHER" id="PTHR11638">
    <property type="entry name" value="ATP-DEPENDENT CLP PROTEASE"/>
    <property type="match status" value="1"/>
</dbReference>
<keyword evidence="7" id="KW-1185">Reference proteome</keyword>
<feature type="domain" description="AAA+ ATPase" evidence="4">
    <location>
        <begin position="58"/>
        <end position="225"/>
    </location>
</feature>
<feature type="domain" description="Clp ATPase C-terminal" evidence="5">
    <location>
        <begin position="224"/>
        <end position="313"/>
    </location>
</feature>
<evidence type="ECO:0000313" key="6">
    <source>
        <dbReference type="EMBL" id="SEH09069.1"/>
    </source>
</evidence>
<evidence type="ECO:0000256" key="1">
    <source>
        <dbReference type="ARBA" id="ARBA00022741"/>
    </source>
</evidence>
<organism evidence="6 7">
    <name type="scientific">Candidatus Venteria ishoeyi</name>
    <dbReference type="NCBI Taxonomy" id="1899563"/>
    <lineage>
        <taxon>Bacteria</taxon>
        <taxon>Pseudomonadati</taxon>
        <taxon>Pseudomonadota</taxon>
        <taxon>Gammaproteobacteria</taxon>
        <taxon>Thiotrichales</taxon>
        <taxon>Thiotrichaceae</taxon>
        <taxon>Venteria</taxon>
    </lineage>
</organism>
<dbReference type="InterPro" id="IPR003593">
    <property type="entry name" value="AAA+_ATPase"/>
</dbReference>
<dbReference type="CDD" id="cd19499">
    <property type="entry name" value="RecA-like_ClpB_Hsp104-like"/>
    <property type="match status" value="1"/>
</dbReference>
<proteinExistence type="predicted"/>
<dbReference type="InterPro" id="IPR003959">
    <property type="entry name" value="ATPase_AAA_core"/>
</dbReference>
<keyword evidence="3" id="KW-0143">Chaperone</keyword>
<dbReference type="InterPro" id="IPR019489">
    <property type="entry name" value="Clp_ATPase_C"/>
</dbReference>
<dbReference type="SMART" id="SM00382">
    <property type="entry name" value="AAA"/>
    <property type="match status" value="1"/>
</dbReference>
<gene>
    <name evidence="6" type="primary">clpA_2</name>
    <name evidence="6" type="ORF">MBHS_04962</name>
</gene>
<dbReference type="GO" id="GO:0034605">
    <property type="term" value="P:cellular response to heat"/>
    <property type="evidence" value="ECO:0007669"/>
    <property type="project" value="TreeGrafter"/>
</dbReference>
<accession>A0A1H6FI68</accession>
<dbReference type="Proteomes" id="UP000236724">
    <property type="component" value="Unassembled WGS sequence"/>
</dbReference>
<dbReference type="PROSITE" id="PS00871">
    <property type="entry name" value="CLPAB_2"/>
    <property type="match status" value="1"/>
</dbReference>
<keyword evidence="6" id="KW-0378">Hydrolase</keyword>
<dbReference type="EMBL" id="FMSV02000558">
    <property type="protein sequence ID" value="SEH09069.1"/>
    <property type="molecule type" value="Genomic_DNA"/>
</dbReference>
<dbReference type="GO" id="GO:0016887">
    <property type="term" value="F:ATP hydrolysis activity"/>
    <property type="evidence" value="ECO:0007669"/>
    <property type="project" value="InterPro"/>
</dbReference>
<evidence type="ECO:0000259" key="4">
    <source>
        <dbReference type="SMART" id="SM00382"/>
    </source>
</evidence>
<dbReference type="GO" id="GO:0005737">
    <property type="term" value="C:cytoplasm"/>
    <property type="evidence" value="ECO:0007669"/>
    <property type="project" value="TreeGrafter"/>
</dbReference>
<dbReference type="SMART" id="SM01086">
    <property type="entry name" value="ClpB_D2-small"/>
    <property type="match status" value="1"/>
</dbReference>
<dbReference type="PRINTS" id="PR00300">
    <property type="entry name" value="CLPPROTEASEA"/>
</dbReference>
<dbReference type="SUPFAM" id="SSF52540">
    <property type="entry name" value="P-loop containing nucleoside triphosphate hydrolases"/>
    <property type="match status" value="1"/>
</dbReference>
<evidence type="ECO:0000259" key="5">
    <source>
        <dbReference type="SMART" id="SM01086"/>
    </source>
</evidence>
<dbReference type="Gene3D" id="3.40.50.300">
    <property type="entry name" value="P-loop containing nucleotide triphosphate hydrolases"/>
    <property type="match status" value="1"/>
</dbReference>
<dbReference type="AlphaFoldDB" id="A0A1H6FI68"/>
<dbReference type="Pfam" id="PF07724">
    <property type="entry name" value="AAA_2"/>
    <property type="match status" value="1"/>
</dbReference>
<evidence type="ECO:0000256" key="3">
    <source>
        <dbReference type="ARBA" id="ARBA00023186"/>
    </source>
</evidence>
<dbReference type="Gene3D" id="1.10.8.60">
    <property type="match status" value="1"/>
</dbReference>
<keyword evidence="6" id="KW-0645">Protease</keyword>
<evidence type="ECO:0000256" key="2">
    <source>
        <dbReference type="ARBA" id="ARBA00022840"/>
    </source>
</evidence>
<dbReference type="InterPro" id="IPR050130">
    <property type="entry name" value="ClpA_ClpB"/>
</dbReference>
<dbReference type="GO" id="GO:0008233">
    <property type="term" value="F:peptidase activity"/>
    <property type="evidence" value="ECO:0007669"/>
    <property type="project" value="UniProtKB-KW"/>
</dbReference>
<dbReference type="GO" id="GO:0005524">
    <property type="term" value="F:ATP binding"/>
    <property type="evidence" value="ECO:0007669"/>
    <property type="project" value="UniProtKB-KW"/>
</dbReference>
<dbReference type="Pfam" id="PF10431">
    <property type="entry name" value="ClpB_D2-small"/>
    <property type="match status" value="1"/>
</dbReference>